<reference evidence="5" key="1">
    <citation type="submission" date="2020-04" db="EMBL/GenBank/DDBJ databases">
        <title>Draft genome resource of the tomato pathogen Pseudocercospora fuligena.</title>
        <authorList>
            <person name="Zaccaron A."/>
        </authorList>
    </citation>
    <scope>NUCLEOTIDE SEQUENCE</scope>
    <source>
        <strain evidence="5">PF001</strain>
    </source>
</reference>
<feature type="domain" description="FAD-binding PCMH-type" evidence="4">
    <location>
        <begin position="114"/>
        <end position="294"/>
    </location>
</feature>
<keyword evidence="6" id="KW-1185">Reference proteome</keyword>
<dbReference type="PROSITE" id="PS00862">
    <property type="entry name" value="OX2_COVAL_FAD"/>
    <property type="match status" value="1"/>
</dbReference>
<dbReference type="InterPro" id="IPR016169">
    <property type="entry name" value="FAD-bd_PCMH_sub2"/>
</dbReference>
<dbReference type="InterPro" id="IPR006093">
    <property type="entry name" value="Oxy_OxRdtase_FAD_BS"/>
</dbReference>
<dbReference type="Pfam" id="PF01565">
    <property type="entry name" value="FAD_binding_4"/>
    <property type="match status" value="1"/>
</dbReference>
<accession>A0A8H6RF17</accession>
<dbReference type="Pfam" id="PF17168">
    <property type="entry name" value="DUF5127"/>
    <property type="match status" value="1"/>
</dbReference>
<organism evidence="5 6">
    <name type="scientific">Pseudocercospora fuligena</name>
    <dbReference type="NCBI Taxonomy" id="685502"/>
    <lineage>
        <taxon>Eukaryota</taxon>
        <taxon>Fungi</taxon>
        <taxon>Dikarya</taxon>
        <taxon>Ascomycota</taxon>
        <taxon>Pezizomycotina</taxon>
        <taxon>Dothideomycetes</taxon>
        <taxon>Dothideomycetidae</taxon>
        <taxon>Mycosphaerellales</taxon>
        <taxon>Mycosphaerellaceae</taxon>
        <taxon>Pseudocercospora</taxon>
    </lineage>
</organism>
<evidence type="ECO:0000256" key="3">
    <source>
        <dbReference type="SAM" id="SignalP"/>
    </source>
</evidence>
<dbReference type="InterPro" id="IPR033433">
    <property type="entry name" value="GtaA_N"/>
</dbReference>
<protein>
    <submittedName>
        <fullName evidence="5">Glutaminase A</fullName>
    </submittedName>
</protein>
<name>A0A8H6RF17_9PEZI</name>
<feature type="chain" id="PRO_5034074694" evidence="3">
    <location>
        <begin position="21"/>
        <end position="1326"/>
    </location>
</feature>
<comment type="caution">
    <text evidence="5">The sequence shown here is derived from an EMBL/GenBank/DDBJ whole genome shotgun (WGS) entry which is preliminary data.</text>
</comment>
<evidence type="ECO:0000313" key="5">
    <source>
        <dbReference type="EMBL" id="KAF7189754.1"/>
    </source>
</evidence>
<gene>
    <name evidence="5" type="ORF">HII31_08861</name>
</gene>
<dbReference type="InterPro" id="IPR012951">
    <property type="entry name" value="BBE"/>
</dbReference>
<dbReference type="InterPro" id="IPR052743">
    <property type="entry name" value="Glutaminase_GtaA"/>
</dbReference>
<dbReference type="GO" id="GO:0071949">
    <property type="term" value="F:FAD binding"/>
    <property type="evidence" value="ECO:0007669"/>
    <property type="project" value="InterPro"/>
</dbReference>
<dbReference type="InterPro" id="IPR036318">
    <property type="entry name" value="FAD-bd_PCMH-like_sf"/>
</dbReference>
<sequence length="1326" mass="144687">MHPPLSTLALLLSHLPSTFPSSLPPQRYCKPHPSDSHWPTQSQWSNFNTSLSGHLTAPIPLGAPCHPSRPEYNNATCSHIASQWSNTTFQSQNPVSADYNDDTCLPNPEFPCSSSGYPNYVVEAENLQDIQTTINFVRETGIRLVIKGTGHDFPGRSSGSDSLGLWTHKLKGLEVKHGDPRATKLGGIASLKIYAGEQMRSIYAIAKKENLTIVGGSNQNVGIGGWIGGGGHSPLSARFGMGADQVLEMEVVTADGKFRTINAECDPELFWAMRGGGAGTFAVLVSVTVKAYEVLPASLYEFGYATMSDSEAYWNLVAYFHAKLPELAEKGVMGYYFVTPLDSTQKNASINGVVYGTWIAPTLTEDQVRSILGPVEDEIKKAQWGDPVHVTSSQKHTDNFIAYWPTATADEAAGFPGARLGSRLLSNESLLGDFDKLKNALRTSTPAPWSLLGHLVALAPNGPQVVKGIAGGTDAVLPAWRKSYVHADLRDVAVAALRDIEPETGAYMSESDPTEPDWQRTKFGDNYGHLLRIKQQYDPKGLFWCKQFCFHPPRLRELSFKDVARARLCFYPSRHSNTMNFRSRQGLSTSKVTLTICAFWVISLLCFRWATRDIQDVSSVATWDVWSLPSVAMGLFGYVRFLCAVIFAFLPKQTVTLSNASLPSYPLAVKSPYLSAWLPNDQIADIANGQPEFWTGTSNLDWPILARVDGTTYALLNAPSGLTSDILHATSKGASYTSTHTYFELLAGDVKFILDFFSPVYPASEDYALQSLPYSYLTVNATSSYSSRSIQIFSAIDQTWTAQNGAAALNFTSSSNAGFFWFYNSDQIPYTEVSDMATWGSVLFGASKSNHTTFGCDSASNVYSAFAGNGALDSVGSSSCSGDDLAGVTIDLGTTSSATFFIGSQRDLAIQYLGEAQTGFHRTQWPTVPEAIDAFLSNYDAAQSYSLSLDALICSKAESVSSDFGAQYADILEASVRQSFAAYELTVPSADRSAEPSLFLKEISSDGNVNTVDLIFQSWPIFVNLNPEYIKLVFKPILSYLGSGRWPLEYVIHDIGTHYPNATGHDNGNEEHMPLFETSSLFILLYAYQESSGNTSFTEEYSSLLPGWADYLVANSLYPASQLISVDAIAATANQTGLAIQSVIGLKAAAILIGNDTFAEIADEYAKTIYNEALGLNSGSVNTSTHFTYNYGDTDTWNVLFPAYSDVFLNLSTFPQEAWDTQSAFYLTQIQKYGLAFAGPESDRGVNWALTDWNIMYASIAGSELQQAIINTTHAFLTDGQNDIPFGTKYIVSGAEAGKWIGNRARSTVGTHFALTALKQGRWTLP</sequence>
<evidence type="ECO:0000256" key="2">
    <source>
        <dbReference type="ARBA" id="ARBA00023002"/>
    </source>
</evidence>
<dbReference type="Proteomes" id="UP000660729">
    <property type="component" value="Unassembled WGS sequence"/>
</dbReference>
<dbReference type="GO" id="GO:0016491">
    <property type="term" value="F:oxidoreductase activity"/>
    <property type="evidence" value="ECO:0007669"/>
    <property type="project" value="UniProtKB-KW"/>
</dbReference>
<evidence type="ECO:0000313" key="6">
    <source>
        <dbReference type="Proteomes" id="UP000660729"/>
    </source>
</evidence>
<dbReference type="Gene3D" id="3.30.465.10">
    <property type="match status" value="2"/>
</dbReference>
<dbReference type="EMBL" id="JABCIY010000178">
    <property type="protein sequence ID" value="KAF7189754.1"/>
    <property type="molecule type" value="Genomic_DNA"/>
</dbReference>
<dbReference type="InterPro" id="IPR016166">
    <property type="entry name" value="FAD-bd_PCMH"/>
</dbReference>
<dbReference type="PROSITE" id="PS51387">
    <property type="entry name" value="FAD_PCMH"/>
    <property type="match status" value="1"/>
</dbReference>
<dbReference type="InterPro" id="IPR032514">
    <property type="entry name" value="GtaA_central"/>
</dbReference>
<dbReference type="Pfam" id="PF16335">
    <property type="entry name" value="GtaA_6_Hairpin"/>
    <property type="match status" value="1"/>
</dbReference>
<dbReference type="PANTHER" id="PTHR31987">
    <property type="entry name" value="GLUTAMINASE A-RELATED"/>
    <property type="match status" value="1"/>
</dbReference>
<dbReference type="SUPFAM" id="SSF56176">
    <property type="entry name" value="FAD-binding/transporter-associated domain-like"/>
    <property type="match status" value="1"/>
</dbReference>
<dbReference type="InterPro" id="IPR006094">
    <property type="entry name" value="Oxid_FAD_bind_N"/>
</dbReference>
<dbReference type="OrthoDB" id="3918848at2759"/>
<evidence type="ECO:0000259" key="4">
    <source>
        <dbReference type="PROSITE" id="PS51387"/>
    </source>
</evidence>
<evidence type="ECO:0000256" key="1">
    <source>
        <dbReference type="ARBA" id="ARBA00005466"/>
    </source>
</evidence>
<feature type="signal peptide" evidence="3">
    <location>
        <begin position="1"/>
        <end position="20"/>
    </location>
</feature>
<dbReference type="PANTHER" id="PTHR31987:SF14">
    <property type="entry name" value="PUTATIVE (AFU_ORTHOLOGUE AFUA_6G09910)-RELATED"/>
    <property type="match status" value="1"/>
</dbReference>
<keyword evidence="2" id="KW-0560">Oxidoreductase</keyword>
<comment type="similarity">
    <text evidence="1">Belongs to the oxygen-dependent FAD-linked oxidoreductase family.</text>
</comment>
<proteinExistence type="inferred from homology"/>
<dbReference type="Pfam" id="PF08031">
    <property type="entry name" value="BBE"/>
    <property type="match status" value="1"/>
</dbReference>
<keyword evidence="3" id="KW-0732">Signal</keyword>